<reference evidence="10" key="1">
    <citation type="journal article" date="2019" name="Int. J. Syst. Evol. Microbiol.">
        <title>The Global Catalogue of Microorganisms (GCM) 10K type strain sequencing project: providing services to taxonomists for standard genome sequencing and annotation.</title>
        <authorList>
            <consortium name="The Broad Institute Genomics Platform"/>
            <consortium name="The Broad Institute Genome Sequencing Center for Infectious Disease"/>
            <person name="Wu L."/>
            <person name="Ma J."/>
        </authorList>
    </citation>
    <scope>NUCLEOTIDE SEQUENCE [LARGE SCALE GENOMIC DNA]</scope>
    <source>
        <strain evidence="10">JCM 17938</strain>
    </source>
</reference>
<name>A0ABP8TZ50_9ACTN</name>
<dbReference type="EMBL" id="BAABHJ010000040">
    <property type="protein sequence ID" value="GAA4617992.1"/>
    <property type="molecule type" value="Genomic_DNA"/>
</dbReference>
<keyword evidence="3 7" id="KW-0812">Transmembrane</keyword>
<gene>
    <name evidence="9" type="ORF">GCM10023195_80570</name>
</gene>
<feature type="transmembrane region" description="Helical" evidence="7">
    <location>
        <begin position="420"/>
        <end position="441"/>
    </location>
</feature>
<evidence type="ECO:0000256" key="4">
    <source>
        <dbReference type="ARBA" id="ARBA00022989"/>
    </source>
</evidence>
<evidence type="ECO:0000256" key="6">
    <source>
        <dbReference type="ARBA" id="ARBA00038076"/>
    </source>
</evidence>
<dbReference type="PANTHER" id="PTHR30572:SF4">
    <property type="entry name" value="ABC TRANSPORTER PERMEASE YTRF"/>
    <property type="match status" value="1"/>
</dbReference>
<accession>A0ABP8TZ50</accession>
<feature type="transmembrane region" description="Helical" evidence="7">
    <location>
        <begin position="297"/>
        <end position="324"/>
    </location>
</feature>
<evidence type="ECO:0000256" key="1">
    <source>
        <dbReference type="ARBA" id="ARBA00004651"/>
    </source>
</evidence>
<feature type="transmembrane region" description="Helical" evidence="7">
    <location>
        <begin position="636"/>
        <end position="666"/>
    </location>
</feature>
<feature type="domain" description="ABC3 transporter permease C-terminal" evidence="8">
    <location>
        <begin position="645"/>
        <end position="759"/>
    </location>
</feature>
<keyword evidence="10" id="KW-1185">Reference proteome</keyword>
<dbReference type="RefSeq" id="WP_345366202.1">
    <property type="nucleotide sequence ID" value="NZ_BAABHJ010000040.1"/>
</dbReference>
<comment type="subcellular location">
    <subcellularLocation>
        <location evidence="1">Cell membrane</location>
        <topology evidence="1">Multi-pass membrane protein</topology>
    </subcellularLocation>
</comment>
<feature type="transmembrane region" description="Helical" evidence="7">
    <location>
        <begin position="741"/>
        <end position="764"/>
    </location>
</feature>
<keyword evidence="4 7" id="KW-1133">Transmembrane helix</keyword>
<evidence type="ECO:0000259" key="8">
    <source>
        <dbReference type="Pfam" id="PF02687"/>
    </source>
</evidence>
<evidence type="ECO:0000313" key="9">
    <source>
        <dbReference type="EMBL" id="GAA4617992.1"/>
    </source>
</evidence>
<feature type="transmembrane region" description="Helical" evidence="7">
    <location>
        <begin position="687"/>
        <end position="712"/>
    </location>
</feature>
<evidence type="ECO:0000256" key="2">
    <source>
        <dbReference type="ARBA" id="ARBA00022475"/>
    </source>
</evidence>
<dbReference type="InterPro" id="IPR003838">
    <property type="entry name" value="ABC3_permease_C"/>
</dbReference>
<feature type="transmembrane region" description="Helical" evidence="7">
    <location>
        <begin position="20"/>
        <end position="41"/>
    </location>
</feature>
<protein>
    <recommendedName>
        <fullName evidence="8">ABC3 transporter permease C-terminal domain-containing protein</fullName>
    </recommendedName>
</protein>
<evidence type="ECO:0000256" key="3">
    <source>
        <dbReference type="ARBA" id="ARBA00022692"/>
    </source>
</evidence>
<dbReference type="Proteomes" id="UP001500212">
    <property type="component" value="Unassembled WGS sequence"/>
</dbReference>
<feature type="transmembrane region" description="Helical" evidence="7">
    <location>
        <begin position="246"/>
        <end position="276"/>
    </location>
</feature>
<proteinExistence type="inferred from homology"/>
<dbReference type="PANTHER" id="PTHR30572">
    <property type="entry name" value="MEMBRANE COMPONENT OF TRANSPORTER-RELATED"/>
    <property type="match status" value="1"/>
</dbReference>
<evidence type="ECO:0000313" key="10">
    <source>
        <dbReference type="Proteomes" id="UP001500212"/>
    </source>
</evidence>
<comment type="similarity">
    <text evidence="6">Belongs to the ABC-4 integral membrane protein family.</text>
</comment>
<feature type="domain" description="ABC3 transporter permease C-terminal" evidence="8">
    <location>
        <begin position="252"/>
        <end position="369"/>
    </location>
</feature>
<evidence type="ECO:0000256" key="5">
    <source>
        <dbReference type="ARBA" id="ARBA00023136"/>
    </source>
</evidence>
<dbReference type="InterPro" id="IPR050250">
    <property type="entry name" value="Macrolide_Exporter_MacB"/>
</dbReference>
<comment type="caution">
    <text evidence="9">The sequence shown here is derived from an EMBL/GenBank/DDBJ whole genome shotgun (WGS) entry which is preliminary data.</text>
</comment>
<evidence type="ECO:0000256" key="7">
    <source>
        <dbReference type="SAM" id="Phobius"/>
    </source>
</evidence>
<dbReference type="Pfam" id="PF02687">
    <property type="entry name" value="FtsX"/>
    <property type="match status" value="2"/>
</dbReference>
<sequence length="775" mass="78901">MTAVLRTALSGLRGRRLQALIIGVVMLSATATSTVALGLLAGAHGAFDRAFAEQNGAHVTVTVNASVAGTDQLAATSRLSGVTAASGPFGEVEVNARVTVPGVPGSSTTPLRIVGRSASSGPVDDITLLDGHWPDGDGQIVVDRGNGVFTGSALTIGSQTLTVVGTANSITHTAAGWVTPSQIAALRSVGGTGEAQMLYRFTHAESHSAVAADITSVRSALPSGAVLGTASYLDVRQAERAGIQPWVPFIIAFGVIALVISVLIVVNVVAGAVIAGTTRIGVLKAIGFSPAQVVASYALLVLVPAMVGCVIGVVVGNLLAIPMLEVNAHVYQVGTLSVPLWVDVLVPLTALALTAVGGVLPALRAGRMSAIQAIATGRAPRPVHGFFAHRAAARLRSLPRSITLGLAAPAARPARTVTTWVVIVFGAAAVTFGIGLGATLIRVGDDSPYSRMPVQVSGRTGGQAPSLSDAQQHAVATALKAQAGTRYYMTETDDEFSVPGAAQKAAAIAYGDTPSLSGIPLISGRWYSASSGAAEVDVNTLFLTDTGTSVGSTYTLISGRHRLTVQIVGEVFKTGSQPDLYLSPATLSRFDPGALPQYFDVALQSGTSAQAYANNVSAALGHSFRATSSQASTTQFLAVLTLITMLTILITVVAGLGVLNTVALQIRERAHDIGVYKAIGMTPRQTLLMVVCSVASVGLVAGIVGVPAGVLLHHAVVPVMAHAANSGYPLSLLSVYSPWELILLGLAGLVIAIVGALGPAGWAAKAGTASALRAE</sequence>
<organism evidence="9 10">
    <name type="scientific">Actinoallomurus liliacearum</name>
    <dbReference type="NCBI Taxonomy" id="1080073"/>
    <lineage>
        <taxon>Bacteria</taxon>
        <taxon>Bacillati</taxon>
        <taxon>Actinomycetota</taxon>
        <taxon>Actinomycetes</taxon>
        <taxon>Streptosporangiales</taxon>
        <taxon>Thermomonosporaceae</taxon>
        <taxon>Actinoallomurus</taxon>
    </lineage>
</organism>
<feature type="transmembrane region" description="Helical" evidence="7">
    <location>
        <begin position="344"/>
        <end position="363"/>
    </location>
</feature>
<keyword evidence="2" id="KW-1003">Cell membrane</keyword>
<keyword evidence="5 7" id="KW-0472">Membrane</keyword>